<dbReference type="Proteomes" id="UP000507470">
    <property type="component" value="Unassembled WGS sequence"/>
</dbReference>
<organism evidence="2 3">
    <name type="scientific">Mytilus coruscus</name>
    <name type="common">Sea mussel</name>
    <dbReference type="NCBI Taxonomy" id="42192"/>
    <lineage>
        <taxon>Eukaryota</taxon>
        <taxon>Metazoa</taxon>
        <taxon>Spiralia</taxon>
        <taxon>Lophotrochozoa</taxon>
        <taxon>Mollusca</taxon>
        <taxon>Bivalvia</taxon>
        <taxon>Autobranchia</taxon>
        <taxon>Pteriomorphia</taxon>
        <taxon>Mytilida</taxon>
        <taxon>Mytiloidea</taxon>
        <taxon>Mytilidae</taxon>
        <taxon>Mytilinae</taxon>
        <taxon>Mytilus</taxon>
    </lineage>
</organism>
<dbReference type="OrthoDB" id="5988093at2759"/>
<proteinExistence type="predicted"/>
<name>A0A6J8C479_MYTCO</name>
<keyword evidence="3" id="KW-1185">Reference proteome</keyword>
<accession>A0A6J8C479</accession>
<evidence type="ECO:0000256" key="1">
    <source>
        <dbReference type="SAM" id="Coils"/>
    </source>
</evidence>
<reference evidence="2 3" key="1">
    <citation type="submission" date="2020-06" db="EMBL/GenBank/DDBJ databases">
        <authorList>
            <person name="Li R."/>
            <person name="Bekaert M."/>
        </authorList>
    </citation>
    <scope>NUCLEOTIDE SEQUENCE [LARGE SCALE GENOMIC DNA]</scope>
    <source>
        <strain evidence="3">wild</strain>
    </source>
</reference>
<evidence type="ECO:0000313" key="3">
    <source>
        <dbReference type="Proteomes" id="UP000507470"/>
    </source>
</evidence>
<protein>
    <submittedName>
        <fullName evidence="2">Uncharacterized protein</fullName>
    </submittedName>
</protein>
<gene>
    <name evidence="2" type="ORF">MCOR_26203</name>
</gene>
<evidence type="ECO:0000313" key="2">
    <source>
        <dbReference type="EMBL" id="CAC5391178.1"/>
    </source>
</evidence>
<sequence length="312" mass="36034">MTEQTEPRPLKWTIPPNLQGQVEDIQIKVPRKTGPLGDLDEEKKRWLIVGICLHSIISPLLRKYADPIVSNLYSCLVSSDSIDTQGYHRYLNKYPAANRYLFNYESINNNRNVPKKKINNKWINDYQAYDYKVTSHVDLSKLFLQPSMAHYSAIDESCDLSALLGMVINISSFQPVVQSDAEKIRSDIRNPWAHCDFTEWTIAKYADSFQLMEQLVKDLGLYNREENRVLGALNTWATNGQNFLSGTILGLEIVNDIHQQTHILSEYVLTLCTEADSQFLKVQQELNDLENSLQERMRNLESHQFVQLVETY</sequence>
<feature type="coiled-coil region" evidence="1">
    <location>
        <begin position="272"/>
        <end position="303"/>
    </location>
</feature>
<dbReference type="AlphaFoldDB" id="A0A6J8C479"/>
<dbReference type="EMBL" id="CACVKT020004667">
    <property type="protein sequence ID" value="CAC5391178.1"/>
    <property type="molecule type" value="Genomic_DNA"/>
</dbReference>
<keyword evidence="1" id="KW-0175">Coiled coil</keyword>